<feature type="compositionally biased region" description="Basic and acidic residues" evidence="1">
    <location>
        <begin position="43"/>
        <end position="53"/>
    </location>
</feature>
<reference evidence="2 3" key="1">
    <citation type="submission" date="2023-04" db="EMBL/GenBank/DDBJ databases">
        <title>Genome of Basidiobolus ranarum AG-B5.</title>
        <authorList>
            <person name="Stajich J.E."/>
            <person name="Carter-House D."/>
            <person name="Gryganskyi A."/>
        </authorList>
    </citation>
    <scope>NUCLEOTIDE SEQUENCE [LARGE SCALE GENOMIC DNA]</scope>
    <source>
        <strain evidence="2 3">AG-B5</strain>
    </source>
</reference>
<comment type="caution">
    <text evidence="2">The sequence shown here is derived from an EMBL/GenBank/DDBJ whole genome shotgun (WGS) entry which is preliminary data.</text>
</comment>
<dbReference type="Pfam" id="PF12298">
    <property type="entry name" value="Bot1p"/>
    <property type="match status" value="1"/>
</dbReference>
<evidence type="ECO:0000256" key="1">
    <source>
        <dbReference type="SAM" id="MobiDB-lite"/>
    </source>
</evidence>
<feature type="region of interest" description="Disordered" evidence="1">
    <location>
        <begin position="40"/>
        <end position="80"/>
    </location>
</feature>
<gene>
    <name evidence="2" type="ORF">K7432_009154</name>
</gene>
<proteinExistence type="predicted"/>
<accession>A0ABR2WQP3</accession>
<dbReference type="PANTHER" id="PTHR28158:SF1">
    <property type="entry name" value="SMALL RIBOSOMAL SUBUNIT PROTEIN MS45"/>
    <property type="match status" value="1"/>
</dbReference>
<dbReference type="EMBL" id="JASJQH010000547">
    <property type="protein sequence ID" value="KAK9763838.1"/>
    <property type="molecule type" value="Genomic_DNA"/>
</dbReference>
<organism evidence="2 3">
    <name type="scientific">Basidiobolus ranarum</name>
    <dbReference type="NCBI Taxonomy" id="34480"/>
    <lineage>
        <taxon>Eukaryota</taxon>
        <taxon>Fungi</taxon>
        <taxon>Fungi incertae sedis</taxon>
        <taxon>Zoopagomycota</taxon>
        <taxon>Entomophthoromycotina</taxon>
        <taxon>Basidiobolomycetes</taxon>
        <taxon>Basidiobolales</taxon>
        <taxon>Basidiobolaceae</taxon>
        <taxon>Basidiobolus</taxon>
    </lineage>
</organism>
<name>A0ABR2WQP3_9FUNG</name>
<feature type="compositionally biased region" description="Acidic residues" evidence="1">
    <location>
        <begin position="55"/>
        <end position="77"/>
    </location>
</feature>
<dbReference type="PANTHER" id="PTHR28158">
    <property type="entry name" value="37S RIBOSOMAL PROTEIN S35, MITOCHONDRIAL"/>
    <property type="match status" value="1"/>
</dbReference>
<sequence>MLLTTQNLVKGLRLHVQALTLVRQTRGFAYTPISHFHNGLSTFEEKDGDKPPVEGENDNQEQNEESVEVEEEEEEDKLPEGKLRNSTLWFAAEGKRFEKPVWGQTNYVYDTPFPMNPLFKPSPPVSDFIKEEIFKTYSYEPLTWTPRKLATKYGLSLKRVEAIIKLKTHERELANKGFNLQTQFRKGMESMMGVDNRIAPEPIDETVPRVSKPFFKMVEEDISFTPVDAAKVLNRKPFQQIQDEMQQETVVQPHVEEKPRIIRKDSTETTKRWKFMFTDTNKKLDITDRQIWIREKDGTLREATRSERQQRIKLVWSNHTGGLTKDDFKGTD</sequence>
<dbReference type="InterPro" id="IPR021036">
    <property type="entry name" value="Ribosomal_mS45"/>
</dbReference>
<dbReference type="Proteomes" id="UP001479436">
    <property type="component" value="Unassembled WGS sequence"/>
</dbReference>
<evidence type="ECO:0000313" key="3">
    <source>
        <dbReference type="Proteomes" id="UP001479436"/>
    </source>
</evidence>
<protein>
    <submittedName>
        <fullName evidence="2">Uncharacterized protein</fullName>
    </submittedName>
</protein>
<keyword evidence="3" id="KW-1185">Reference proteome</keyword>
<evidence type="ECO:0000313" key="2">
    <source>
        <dbReference type="EMBL" id="KAK9763838.1"/>
    </source>
</evidence>